<organism evidence="9 10">
    <name type="scientific">Sphingomonas kyeonggiensis</name>
    <dbReference type="NCBI Taxonomy" id="1268553"/>
    <lineage>
        <taxon>Bacteria</taxon>
        <taxon>Pseudomonadati</taxon>
        <taxon>Pseudomonadota</taxon>
        <taxon>Alphaproteobacteria</taxon>
        <taxon>Sphingomonadales</taxon>
        <taxon>Sphingomonadaceae</taxon>
        <taxon>Sphingomonas</taxon>
    </lineage>
</organism>
<comment type="subcellular location">
    <subcellularLocation>
        <location evidence="1">Cell outer membrane</location>
        <topology evidence="1">Multi-pass membrane protein</topology>
    </subcellularLocation>
</comment>
<dbReference type="GO" id="GO:0030246">
    <property type="term" value="F:carbohydrate binding"/>
    <property type="evidence" value="ECO:0007669"/>
    <property type="project" value="InterPro"/>
</dbReference>
<dbReference type="SUPFAM" id="SSF56935">
    <property type="entry name" value="Porins"/>
    <property type="match status" value="1"/>
</dbReference>
<dbReference type="InterPro" id="IPR039426">
    <property type="entry name" value="TonB-dep_rcpt-like"/>
</dbReference>
<evidence type="ECO:0000256" key="2">
    <source>
        <dbReference type="ARBA" id="ARBA00022448"/>
    </source>
</evidence>
<evidence type="ECO:0000256" key="4">
    <source>
        <dbReference type="ARBA" id="ARBA00022692"/>
    </source>
</evidence>
<protein>
    <submittedName>
        <fullName evidence="9">Outer membrane receptor protein involved in Fe transport</fullName>
    </submittedName>
</protein>
<dbReference type="SUPFAM" id="SSF49452">
    <property type="entry name" value="Starch-binding domain-like"/>
    <property type="match status" value="1"/>
</dbReference>
<comment type="caution">
    <text evidence="9">The sequence shown here is derived from an EMBL/GenBank/DDBJ whole genome shotgun (WGS) entry which is preliminary data.</text>
</comment>
<dbReference type="AlphaFoldDB" id="A0A7W7K5J0"/>
<keyword evidence="7" id="KW-0732">Signal</keyword>
<evidence type="ECO:0000313" key="10">
    <source>
        <dbReference type="Proteomes" id="UP000575241"/>
    </source>
</evidence>
<keyword evidence="4" id="KW-0812">Transmembrane</keyword>
<keyword evidence="2" id="KW-0813">Transport</keyword>
<keyword evidence="3" id="KW-1134">Transmembrane beta strand</keyword>
<keyword evidence="6" id="KW-0998">Cell outer membrane</keyword>
<evidence type="ECO:0000256" key="7">
    <source>
        <dbReference type="SAM" id="SignalP"/>
    </source>
</evidence>
<evidence type="ECO:0000256" key="6">
    <source>
        <dbReference type="ARBA" id="ARBA00023237"/>
    </source>
</evidence>
<dbReference type="GO" id="GO:0015344">
    <property type="term" value="F:siderophore uptake transmembrane transporter activity"/>
    <property type="evidence" value="ECO:0007669"/>
    <property type="project" value="TreeGrafter"/>
</dbReference>
<accession>A0A7W7K5J0</accession>
<evidence type="ECO:0000313" key="9">
    <source>
        <dbReference type="EMBL" id="MBB4841464.1"/>
    </source>
</evidence>
<evidence type="ECO:0000256" key="1">
    <source>
        <dbReference type="ARBA" id="ARBA00004571"/>
    </source>
</evidence>
<dbReference type="InterPro" id="IPR013784">
    <property type="entry name" value="Carb-bd-like_fold"/>
</dbReference>
<feature type="domain" description="TonB-dependent transporter Oar-like beta-barrel" evidence="8">
    <location>
        <begin position="337"/>
        <end position="879"/>
    </location>
</feature>
<proteinExistence type="predicted"/>
<dbReference type="InterPro" id="IPR010917">
    <property type="entry name" value="TonB_rcpt_CS"/>
</dbReference>
<dbReference type="InterPro" id="IPR036942">
    <property type="entry name" value="Beta-barrel_TonB_sf"/>
</dbReference>
<dbReference type="PANTHER" id="PTHR30069:SF46">
    <property type="entry name" value="OAR PROTEIN"/>
    <property type="match status" value="1"/>
</dbReference>
<reference evidence="9 10" key="1">
    <citation type="submission" date="2020-08" db="EMBL/GenBank/DDBJ databases">
        <title>Functional genomics of gut bacteria from endangered species of beetles.</title>
        <authorList>
            <person name="Carlos-Shanley C."/>
        </authorList>
    </citation>
    <scope>NUCLEOTIDE SEQUENCE [LARGE SCALE GENOMIC DNA]</scope>
    <source>
        <strain evidence="9 10">S00224</strain>
    </source>
</reference>
<dbReference type="PANTHER" id="PTHR30069">
    <property type="entry name" value="TONB-DEPENDENT OUTER MEMBRANE RECEPTOR"/>
    <property type="match status" value="1"/>
</dbReference>
<feature type="signal peptide" evidence="7">
    <location>
        <begin position="1"/>
        <end position="39"/>
    </location>
</feature>
<gene>
    <name evidence="9" type="ORF">HNP52_004566</name>
</gene>
<dbReference type="GO" id="GO:0044718">
    <property type="term" value="P:siderophore transmembrane transport"/>
    <property type="evidence" value="ECO:0007669"/>
    <property type="project" value="TreeGrafter"/>
</dbReference>
<dbReference type="Gene3D" id="2.40.170.20">
    <property type="entry name" value="TonB-dependent receptor, beta-barrel domain"/>
    <property type="match status" value="1"/>
</dbReference>
<evidence type="ECO:0000256" key="5">
    <source>
        <dbReference type="ARBA" id="ARBA00023136"/>
    </source>
</evidence>
<dbReference type="EMBL" id="JACHLN010000005">
    <property type="protein sequence ID" value="MBB4841464.1"/>
    <property type="molecule type" value="Genomic_DNA"/>
</dbReference>
<sequence length="1024" mass="111955">MSDRVNERARVRRSRVMEVAAALMLGVSLTAVAVAPAHAQESDASLRGTVTMPAGTTATQIVAVEVNTGYRRTSEVRADGGYVFASLRPGLYRLEIVTGSGTRNTDEFRLSVAQNAQLDFNFAGEDAGASDAIVVTGSKMRSMEGGEVGVNISTRLIEQLPQNNRNFLAFADLAPGVQFVTGANGASRLQGGAQDSRTVNIFIDGVGQKDYVLKNGVTGQDSSQGNPFPQLAVGEYRVISSNYKAEFDQVSSVAITAVTKSGTNEFHGEAFVDYTDQSLRAKTPTEERSPTGKARTRDFQFGGALGGPIIKDLMHFFVTYEGKRQQVPVDIFPGSANNTANIPAAFQSQFGSTNRTFNEDLYFGKIDLVPSTADLFELSLKVRKETGEGINSGSNLRSNSIDTVVNEYRGLARWEHTGSNWVNDLKLTYEYAQWAPTPRVFENSFVFQDANNAQIFRTGGGANYQDKGQKGWGAQNDFTFTGISGHTFKAGVKAKWVSLKSLQLNNYNPVYFYNTQYNGATWNDATPYRVQFGYDSGLGGDPTVKSDNFQFGAYIQDDWEVTSRLTLNLGLRWDYDRTPAYVNFVTSASSLAAVSPTNYPNLTNADYKIADYVSNGKNRKTFKGAWQPRIGFSYNFDAEKRYTLFGGFGRSYDRNQFDFVQQETQVGSYSTRTFNFLVPGDTRNNCAPSSTCVAWNANYLTAQGRAQLVSSVGALGGSELRFLKNDLKVPYSDQFSLGLRGRVLPLFEAELGYSHVESHDGFVWLLGNRRPDGTFFAPTGNQSSPFGNAPPGRGSIILGDNGLETKADSVYVKLTKSYSASSPWSLNATYTYTDAVENRQFGETFSLDYPSIKDYPVLASAGVPRHRFVAAGSVDAPLGFTFSGKVTLSSAPFVKGFYNDTAGIRHIAVIEGNNKQPFILGDLWALRQVDLAATKYIKLGFLGNSRVRLRVDVLNVLNENNYTTYNSNFTDTNPAPLFNRDNKVVGVVNAAGNPVDNGRFGDLSGFSVGGNPPRTFKFSAGFSF</sequence>
<evidence type="ECO:0000256" key="3">
    <source>
        <dbReference type="ARBA" id="ARBA00022452"/>
    </source>
</evidence>
<dbReference type="Proteomes" id="UP000575241">
    <property type="component" value="Unassembled WGS sequence"/>
</dbReference>
<keyword evidence="5" id="KW-0472">Membrane</keyword>
<evidence type="ECO:0000259" key="8">
    <source>
        <dbReference type="Pfam" id="PF25183"/>
    </source>
</evidence>
<keyword evidence="10" id="KW-1185">Reference proteome</keyword>
<dbReference type="Pfam" id="PF25183">
    <property type="entry name" value="OMP_b-brl_4"/>
    <property type="match status" value="2"/>
</dbReference>
<dbReference type="InterPro" id="IPR057601">
    <property type="entry name" value="Oar-like_b-barrel"/>
</dbReference>
<dbReference type="RefSeq" id="WP_184171272.1">
    <property type="nucleotide sequence ID" value="NZ_JACHLN010000005.1"/>
</dbReference>
<feature type="domain" description="TonB-dependent transporter Oar-like beta-barrel" evidence="8">
    <location>
        <begin position="258"/>
        <end position="327"/>
    </location>
</feature>
<dbReference type="GO" id="GO:0009279">
    <property type="term" value="C:cell outer membrane"/>
    <property type="evidence" value="ECO:0007669"/>
    <property type="project" value="UniProtKB-SubCell"/>
</dbReference>
<dbReference type="PROSITE" id="PS01156">
    <property type="entry name" value="TONB_DEPENDENT_REC_2"/>
    <property type="match status" value="1"/>
</dbReference>
<keyword evidence="9" id="KW-0675">Receptor</keyword>
<name>A0A7W7K5J0_9SPHN</name>
<feature type="chain" id="PRO_5031345876" evidence="7">
    <location>
        <begin position="40"/>
        <end position="1024"/>
    </location>
</feature>